<keyword evidence="2" id="KW-1185">Reference proteome</keyword>
<gene>
    <name evidence="1" type="ORF">Q5H92_25200</name>
</gene>
<dbReference type="EMBL" id="JAUQSX010000020">
    <property type="protein sequence ID" value="MDO7849685.1"/>
    <property type="molecule type" value="Genomic_DNA"/>
</dbReference>
<dbReference type="Gene3D" id="1.10.10.60">
    <property type="entry name" value="Homeodomain-like"/>
    <property type="match status" value="1"/>
</dbReference>
<dbReference type="InterPro" id="IPR048683">
    <property type="entry name" value="Sf6_terminase"/>
</dbReference>
<dbReference type="Proteomes" id="UP001167796">
    <property type="component" value="Unassembled WGS sequence"/>
</dbReference>
<dbReference type="Pfam" id="PF20901">
    <property type="entry name" value="Sf6_terminase"/>
    <property type="match status" value="1"/>
</dbReference>
<dbReference type="RefSeq" id="WP_305014352.1">
    <property type="nucleotide sequence ID" value="NZ_JAUQSX010000020.1"/>
</dbReference>
<accession>A0ABT9AIJ5</accession>
<evidence type="ECO:0000313" key="2">
    <source>
        <dbReference type="Proteomes" id="UP001167796"/>
    </source>
</evidence>
<evidence type="ECO:0000313" key="1">
    <source>
        <dbReference type="EMBL" id="MDO7849685.1"/>
    </source>
</evidence>
<name>A0ABT9AIJ5_9BACT</name>
<organism evidence="1 2">
    <name type="scientific">Hymenobacter mellowenesis</name>
    <dbReference type="NCBI Taxonomy" id="3063995"/>
    <lineage>
        <taxon>Bacteria</taxon>
        <taxon>Pseudomonadati</taxon>
        <taxon>Bacteroidota</taxon>
        <taxon>Cytophagia</taxon>
        <taxon>Cytophagales</taxon>
        <taxon>Hymenobacteraceae</taxon>
        <taxon>Hymenobacter</taxon>
    </lineage>
</organism>
<evidence type="ECO:0008006" key="3">
    <source>
        <dbReference type="Google" id="ProtNLM"/>
    </source>
</evidence>
<reference evidence="1" key="1">
    <citation type="submission" date="2023-07" db="EMBL/GenBank/DDBJ databases">
        <authorList>
            <person name="Kim M.K."/>
        </authorList>
    </citation>
    <scope>NUCLEOTIDE SEQUENCE</scope>
    <source>
        <strain evidence="1">M29</strain>
    </source>
</reference>
<proteinExistence type="predicted"/>
<sequence>MYSEELALKLVEYLYEGRGLRWISRQPGMPSPVTITRWKATIPALAVV</sequence>
<comment type="caution">
    <text evidence="1">The sequence shown here is derived from an EMBL/GenBank/DDBJ whole genome shotgun (WGS) entry which is preliminary data.</text>
</comment>
<protein>
    <recommendedName>
        <fullName evidence="3">Transposase</fullName>
    </recommendedName>
</protein>